<dbReference type="InterPro" id="IPR001841">
    <property type="entry name" value="Znf_RING"/>
</dbReference>
<dbReference type="EMBL" id="LT635759">
    <property type="protein sequence ID" value="SGZ53871.1"/>
    <property type="molecule type" value="Genomic_DNA"/>
</dbReference>
<dbReference type="EC" id="2.3.2.31" evidence="2"/>
<evidence type="ECO:0000259" key="12">
    <source>
        <dbReference type="PROSITE" id="PS51873"/>
    </source>
</evidence>
<dbReference type="PROSITE" id="PS50089">
    <property type="entry name" value="ZF_RING_2"/>
    <property type="match status" value="1"/>
</dbReference>
<dbReference type="InterPro" id="IPR047556">
    <property type="entry name" value="Rcat_RBR_TRIAD1"/>
</dbReference>
<accession>A0A1L0BR35</accession>
<comment type="catalytic activity">
    <reaction evidence="1">
        <text>[E2 ubiquitin-conjugating enzyme]-S-ubiquitinyl-L-cysteine + [acceptor protein]-L-lysine = [E2 ubiquitin-conjugating enzyme]-L-cysteine + [acceptor protein]-N(6)-ubiquitinyl-L-lysine.</text>
        <dbReference type="EC" id="2.3.2.31"/>
    </reaction>
</comment>
<dbReference type="InterPro" id="IPR017907">
    <property type="entry name" value="Znf_RING_CS"/>
</dbReference>
<dbReference type="AlphaFoldDB" id="A0A1L0BR35"/>
<feature type="compositionally biased region" description="Acidic residues" evidence="10">
    <location>
        <begin position="216"/>
        <end position="247"/>
    </location>
</feature>
<evidence type="ECO:0000256" key="10">
    <source>
        <dbReference type="SAM" id="MobiDB-lite"/>
    </source>
</evidence>
<evidence type="ECO:0000256" key="6">
    <source>
        <dbReference type="ARBA" id="ARBA00022771"/>
    </source>
</evidence>
<dbReference type="Proteomes" id="UP000182334">
    <property type="component" value="Chromosome IV"/>
</dbReference>
<keyword evidence="3" id="KW-0808">Transferase</keyword>
<gene>
    <name evidence="13" type="ORF">SAMEA4029010_CIC11G00000000300</name>
</gene>
<dbReference type="Pfam" id="PF19422">
    <property type="entry name" value="Ariadne"/>
    <property type="match status" value="1"/>
</dbReference>
<keyword evidence="4" id="KW-0479">Metal-binding</keyword>
<dbReference type="InterPro" id="IPR013083">
    <property type="entry name" value="Znf_RING/FYVE/PHD"/>
</dbReference>
<dbReference type="SMART" id="SM00647">
    <property type="entry name" value="IBR"/>
    <property type="match status" value="2"/>
</dbReference>
<evidence type="ECO:0000256" key="2">
    <source>
        <dbReference type="ARBA" id="ARBA00012251"/>
    </source>
</evidence>
<dbReference type="FunFam" id="1.20.120.1750:FF:000002">
    <property type="entry name" value="RBR-type E3 ubiquitin transferase"/>
    <property type="match status" value="1"/>
</dbReference>
<dbReference type="PROSITE" id="PS51873">
    <property type="entry name" value="TRIAD"/>
    <property type="match status" value="1"/>
</dbReference>
<dbReference type="GO" id="GO:0016567">
    <property type="term" value="P:protein ubiquitination"/>
    <property type="evidence" value="ECO:0007669"/>
    <property type="project" value="InterPro"/>
</dbReference>
<evidence type="ECO:0000256" key="4">
    <source>
        <dbReference type="ARBA" id="ARBA00022723"/>
    </source>
</evidence>
<reference evidence="13 14" key="1">
    <citation type="submission" date="2016-10" db="EMBL/GenBank/DDBJ databases">
        <authorList>
            <person name="de Groot N.N."/>
        </authorList>
    </citation>
    <scope>NUCLEOTIDE SEQUENCE [LARGE SCALE GENOMIC DNA]</scope>
    <source>
        <strain evidence="13 14">CBS 141442</strain>
    </source>
</reference>
<evidence type="ECO:0000256" key="9">
    <source>
        <dbReference type="PROSITE-ProRule" id="PRU00175"/>
    </source>
</evidence>
<keyword evidence="7" id="KW-0833">Ubl conjugation pathway</keyword>
<keyword evidence="14" id="KW-1185">Reference proteome</keyword>
<dbReference type="InterPro" id="IPR044066">
    <property type="entry name" value="TRIAD_supradom"/>
</dbReference>
<dbReference type="GO" id="GO:0008270">
    <property type="term" value="F:zinc ion binding"/>
    <property type="evidence" value="ECO:0007669"/>
    <property type="project" value="UniProtKB-KW"/>
</dbReference>
<dbReference type="PANTHER" id="PTHR11685">
    <property type="entry name" value="RBR FAMILY RING FINGER AND IBR DOMAIN-CONTAINING"/>
    <property type="match status" value="1"/>
</dbReference>
<dbReference type="GO" id="GO:0061630">
    <property type="term" value="F:ubiquitin protein ligase activity"/>
    <property type="evidence" value="ECO:0007669"/>
    <property type="project" value="UniProtKB-EC"/>
</dbReference>
<organism evidence="13 14">
    <name type="scientific">Sungouiella intermedia</name>
    <dbReference type="NCBI Taxonomy" id="45354"/>
    <lineage>
        <taxon>Eukaryota</taxon>
        <taxon>Fungi</taxon>
        <taxon>Dikarya</taxon>
        <taxon>Ascomycota</taxon>
        <taxon>Saccharomycotina</taxon>
        <taxon>Pichiomycetes</taxon>
        <taxon>Metschnikowiaceae</taxon>
        <taxon>Sungouiella</taxon>
    </lineage>
</organism>
<dbReference type="Pfam" id="PF22191">
    <property type="entry name" value="IBR_1"/>
    <property type="match status" value="1"/>
</dbReference>
<feature type="domain" description="RING-type" evidence="11">
    <location>
        <begin position="138"/>
        <end position="173"/>
    </location>
</feature>
<name>A0A1L0BR35_9ASCO</name>
<evidence type="ECO:0000256" key="7">
    <source>
        <dbReference type="ARBA" id="ARBA00022786"/>
    </source>
</evidence>
<evidence type="ECO:0000313" key="14">
    <source>
        <dbReference type="Proteomes" id="UP000182334"/>
    </source>
</evidence>
<dbReference type="Pfam" id="PF01485">
    <property type="entry name" value="IBR"/>
    <property type="match status" value="1"/>
</dbReference>
<feature type="domain" description="RING-type" evidence="12">
    <location>
        <begin position="134"/>
        <end position="423"/>
    </location>
</feature>
<feature type="region of interest" description="Disordered" evidence="10">
    <location>
        <begin position="208"/>
        <end position="248"/>
    </location>
</feature>
<keyword evidence="8" id="KW-0862">Zinc</keyword>
<sequence length="597" mass="69720">MDSESDISFDYEDGIDDDVYFSEGEVLISDTPYDHDEKTYQDESLIHSPNQLSGFWFRPLGLGWYIHEHFVSRANQLQSILPNFTIDELLVMLQYKKWLVDEVTGDYYVNWPKLREGCGLTDTRDEDHSIVSVLDFMCFICCESGNMPVFLLSCNHQYCADCYSQYVNCSIAQGGIIRCMHLDCNLSLLPKDIEMLMSHKAEVGKKLEAEQKKKEEEEEQEQEQEEDNRDFEDNSDFDDDTDTEEEYDRQFENVDLSQRFLVLDKEDKILTNKALINAARVRIDMLPSRYRWCPAPDCSSFAELVVNARTSSYDRTTSCDLLCIPIVTCASSHEFCFDCLYENHLPCPCWLVTAWVKKCKDDSETANWIDVNTQACVKCFTLIEKNGGCNHMTCSKCKYEFCWICLGDWAEHNSSYYKCNRYVKQDEDAKKKRSEKEDSLNRYLHFYKRFTVHQNSMNGDQHTLNSVHRYMLMYMKQQKFSSKKMASWNDIQFLSDAIRSLTSGRKTLMWTYAFAFYLKKSNLSEIFERMQDYLNLTVEELSGLFEKIVRRIGDAVGNIAKYKKDIVNLAALVSRRKQLLIECAHSELQLGCLQFFN</sequence>
<evidence type="ECO:0000256" key="1">
    <source>
        <dbReference type="ARBA" id="ARBA00001798"/>
    </source>
</evidence>
<dbReference type="Gene3D" id="1.20.120.1750">
    <property type="match status" value="1"/>
</dbReference>
<dbReference type="InterPro" id="IPR002867">
    <property type="entry name" value="IBR_dom"/>
</dbReference>
<evidence type="ECO:0000256" key="5">
    <source>
        <dbReference type="ARBA" id="ARBA00022737"/>
    </source>
</evidence>
<dbReference type="PROSITE" id="PS00518">
    <property type="entry name" value="ZF_RING_1"/>
    <property type="match status" value="1"/>
</dbReference>
<dbReference type="InterPro" id="IPR045840">
    <property type="entry name" value="Ariadne"/>
</dbReference>
<dbReference type="SUPFAM" id="SSF57850">
    <property type="entry name" value="RING/U-box"/>
    <property type="match status" value="2"/>
</dbReference>
<keyword evidence="5" id="KW-0677">Repeat</keyword>
<evidence type="ECO:0000256" key="3">
    <source>
        <dbReference type="ARBA" id="ARBA00022679"/>
    </source>
</evidence>
<evidence type="ECO:0000313" key="13">
    <source>
        <dbReference type="EMBL" id="SGZ53871.1"/>
    </source>
</evidence>
<keyword evidence="6 9" id="KW-0863">Zinc-finger</keyword>
<dbReference type="OrthoDB" id="10009520at2759"/>
<dbReference type="InterPro" id="IPR031127">
    <property type="entry name" value="E3_UB_ligase_RBR"/>
</dbReference>
<evidence type="ECO:0000256" key="8">
    <source>
        <dbReference type="ARBA" id="ARBA00022833"/>
    </source>
</evidence>
<proteinExistence type="predicted"/>
<evidence type="ECO:0000259" key="11">
    <source>
        <dbReference type="PROSITE" id="PS50089"/>
    </source>
</evidence>
<protein>
    <recommendedName>
        <fullName evidence="2">RBR-type E3 ubiquitin transferase</fullName>
        <ecNumber evidence="2">2.3.2.31</ecNumber>
    </recommendedName>
</protein>
<dbReference type="CDD" id="cd20360">
    <property type="entry name" value="Rcat_RBR_TRIAD1"/>
    <property type="match status" value="1"/>
</dbReference>
<dbReference type="Gene3D" id="3.30.40.10">
    <property type="entry name" value="Zinc/RING finger domain, C3HC4 (zinc finger)"/>
    <property type="match status" value="1"/>
</dbReference>
<dbReference type="STRING" id="45354.A0A1L0BR35"/>